<name>A0A177ICU7_9CORY</name>
<dbReference type="OrthoDB" id="2987348at2"/>
<dbReference type="Pfam" id="PF00561">
    <property type="entry name" value="Abhydrolase_1"/>
    <property type="match status" value="1"/>
</dbReference>
<dbReference type="InterPro" id="IPR000073">
    <property type="entry name" value="AB_hydrolase_1"/>
</dbReference>
<evidence type="ECO:0000313" key="3">
    <source>
        <dbReference type="EMBL" id="NME89056.1"/>
    </source>
</evidence>
<evidence type="ECO:0000256" key="1">
    <source>
        <dbReference type="ARBA" id="ARBA00022801"/>
    </source>
</evidence>
<comment type="caution">
    <text evidence="4">The sequence shown here is derived from an EMBL/GenBank/DDBJ whole genome shotgun (WGS) entry which is preliminary data.</text>
</comment>
<reference evidence="3 6" key="3">
    <citation type="submission" date="2020-04" db="EMBL/GenBank/DDBJ databases">
        <authorList>
            <person name="Hitch T.C.A."/>
            <person name="Wylensek D."/>
            <person name="Clavel T."/>
        </authorList>
    </citation>
    <scope>NUCLEOTIDE SEQUENCE [LARGE SCALE GENOMIC DNA]</scope>
    <source>
        <strain evidence="3 6">BL-383-APC-3D</strain>
    </source>
</reference>
<gene>
    <name evidence="4" type="ORF">AYJ05_04230</name>
    <name evidence="3" type="ORF">HF853_05100</name>
</gene>
<reference evidence="4" key="2">
    <citation type="submission" date="2016-02" db="EMBL/GenBank/DDBJ databases">
        <authorList>
            <person name="Wen L."/>
            <person name="He K."/>
            <person name="Yang H."/>
        </authorList>
    </citation>
    <scope>NUCLEOTIDE SEQUENCE [LARGE SCALE GENOMIC DNA]</scope>
    <source>
        <strain evidence="4">GA-15</strain>
    </source>
</reference>
<dbReference type="PANTHER" id="PTHR43329">
    <property type="entry name" value="EPOXIDE HYDROLASE"/>
    <property type="match status" value="1"/>
</dbReference>
<sequence>MTAKPLSPSVVELKGDFEHEFVHTHGIRLHVVTAGEKGDPLIVLIHGSFGGWFEFRDVIAPLASKGFRVAAVDLRGFGMSDKPPSGGGQDIRTLTGDISGIIQALGYDKAIVVGNDTGASLAWTVAIDKPERVSGVVSISGAFPVDLRRSIAARPWDFLYLLASSFWCRLPVHTVPQKFYKGELDNNTSSKFRKNNALRYEEFVRLRQLASQIGNVQRGAIYNHRLLTSGVPLRWLERRVESPVLFLHSGQRLWLPVIRRARTRVASNFTESTVAQAKNMPHLENPTGFVEAIGSWLRLTP</sequence>
<dbReference type="RefSeq" id="WP_066840120.1">
    <property type="nucleotide sequence ID" value="NZ_CAJUDP010000033.1"/>
</dbReference>
<proteinExistence type="predicted"/>
<keyword evidence="5" id="KW-1185">Reference proteome</keyword>
<dbReference type="PRINTS" id="PR00111">
    <property type="entry name" value="ABHYDROLASE"/>
</dbReference>
<dbReference type="EMBL" id="JABAFZ010000004">
    <property type="protein sequence ID" value="NME89056.1"/>
    <property type="molecule type" value="Genomic_DNA"/>
</dbReference>
<dbReference type="PRINTS" id="PR00412">
    <property type="entry name" value="EPOXHYDRLASE"/>
</dbReference>
<reference evidence="5" key="1">
    <citation type="submission" date="2016-02" db="EMBL/GenBank/DDBJ databases">
        <authorList>
            <person name="Kaur G."/>
            <person name="Nair G.R."/>
            <person name="Mayilraj S."/>
        </authorList>
    </citation>
    <scope>NUCLEOTIDE SEQUENCE [LARGE SCALE GENOMIC DNA]</scope>
    <source>
        <strain evidence="5">GA-15</strain>
    </source>
</reference>
<accession>A0A177ICU7</accession>
<evidence type="ECO:0000259" key="2">
    <source>
        <dbReference type="Pfam" id="PF00561"/>
    </source>
</evidence>
<dbReference type="EMBL" id="LSTQ01000023">
    <property type="protein sequence ID" value="OAH26650.1"/>
    <property type="molecule type" value="Genomic_DNA"/>
</dbReference>
<dbReference type="SUPFAM" id="SSF53474">
    <property type="entry name" value="alpha/beta-Hydrolases"/>
    <property type="match status" value="1"/>
</dbReference>
<keyword evidence="1 4" id="KW-0378">Hydrolase</keyword>
<evidence type="ECO:0000313" key="4">
    <source>
        <dbReference type="EMBL" id="OAH26650.1"/>
    </source>
</evidence>
<dbReference type="STRING" id="1705.CA21670_00870"/>
<protein>
    <submittedName>
        <fullName evidence="3 4">Hydrolase</fullName>
    </submittedName>
</protein>
<dbReference type="GO" id="GO:0016787">
    <property type="term" value="F:hydrolase activity"/>
    <property type="evidence" value="ECO:0007669"/>
    <property type="project" value="UniProtKB-KW"/>
</dbReference>
<organism evidence="4 5">
    <name type="scientific">Corynebacterium stationis</name>
    <dbReference type="NCBI Taxonomy" id="1705"/>
    <lineage>
        <taxon>Bacteria</taxon>
        <taxon>Bacillati</taxon>
        <taxon>Actinomycetota</taxon>
        <taxon>Actinomycetes</taxon>
        <taxon>Mycobacteriales</taxon>
        <taxon>Corynebacteriaceae</taxon>
        <taxon>Corynebacterium</taxon>
    </lineage>
</organism>
<evidence type="ECO:0000313" key="6">
    <source>
        <dbReference type="Proteomes" id="UP000544551"/>
    </source>
</evidence>
<evidence type="ECO:0000313" key="5">
    <source>
        <dbReference type="Proteomes" id="UP000076947"/>
    </source>
</evidence>
<dbReference type="InterPro" id="IPR000639">
    <property type="entry name" value="Epox_hydrolase-like"/>
</dbReference>
<dbReference type="Proteomes" id="UP000544551">
    <property type="component" value="Unassembled WGS sequence"/>
</dbReference>
<feature type="domain" description="AB hydrolase-1" evidence="2">
    <location>
        <begin position="40"/>
        <end position="158"/>
    </location>
</feature>
<dbReference type="Gene3D" id="3.40.50.1820">
    <property type="entry name" value="alpha/beta hydrolase"/>
    <property type="match status" value="1"/>
</dbReference>
<dbReference type="InterPro" id="IPR029058">
    <property type="entry name" value="AB_hydrolase_fold"/>
</dbReference>
<dbReference type="Proteomes" id="UP000076947">
    <property type="component" value="Unassembled WGS sequence"/>
</dbReference>
<dbReference type="AlphaFoldDB" id="A0A177ICU7"/>